<dbReference type="Gene3D" id="3.30.1540.10">
    <property type="entry name" value="formyl-coa transferase, domain 3"/>
    <property type="match status" value="1"/>
</dbReference>
<evidence type="ECO:0000313" key="3">
    <source>
        <dbReference type="Proteomes" id="UP000264036"/>
    </source>
</evidence>
<name>A0A356LDD7_9BURK</name>
<dbReference type="InterPro" id="IPR044855">
    <property type="entry name" value="CoA-Trfase_III_dom3_sf"/>
</dbReference>
<proteinExistence type="predicted"/>
<dbReference type="EMBL" id="DOEK01000008">
    <property type="protein sequence ID" value="HBP28788.1"/>
    <property type="molecule type" value="Genomic_DNA"/>
</dbReference>
<accession>A0A356LDD7</accession>
<dbReference type="InterPro" id="IPR050483">
    <property type="entry name" value="CoA-transferase_III_domain"/>
</dbReference>
<dbReference type="AlphaFoldDB" id="A0A356LDD7"/>
<dbReference type="GO" id="GO:0008410">
    <property type="term" value="F:CoA-transferase activity"/>
    <property type="evidence" value="ECO:0007669"/>
    <property type="project" value="TreeGrafter"/>
</dbReference>
<dbReference type="InterPro" id="IPR023606">
    <property type="entry name" value="CoA-Trfase_III_dom_1_sf"/>
</dbReference>
<dbReference type="Proteomes" id="UP000264036">
    <property type="component" value="Unassembled WGS sequence"/>
</dbReference>
<dbReference type="PANTHER" id="PTHR48207:SF4">
    <property type="entry name" value="BLL6097 PROTEIN"/>
    <property type="match status" value="1"/>
</dbReference>
<reference evidence="2 3" key="1">
    <citation type="journal article" date="2018" name="Nat. Biotechnol.">
        <title>A standardized bacterial taxonomy based on genome phylogeny substantially revises the tree of life.</title>
        <authorList>
            <person name="Parks D.H."/>
            <person name="Chuvochina M."/>
            <person name="Waite D.W."/>
            <person name="Rinke C."/>
            <person name="Skarshewski A."/>
            <person name="Chaumeil P.A."/>
            <person name="Hugenholtz P."/>
        </authorList>
    </citation>
    <scope>NUCLEOTIDE SEQUENCE [LARGE SCALE GENOMIC DNA]</scope>
    <source>
        <strain evidence="2">UBA10707</strain>
    </source>
</reference>
<dbReference type="PANTHER" id="PTHR48207">
    <property type="entry name" value="SUCCINATE--HYDROXYMETHYLGLUTARATE COA-TRANSFERASE"/>
    <property type="match status" value="1"/>
</dbReference>
<evidence type="ECO:0000313" key="2">
    <source>
        <dbReference type="EMBL" id="HBP28788.1"/>
    </source>
</evidence>
<dbReference type="InterPro" id="IPR003673">
    <property type="entry name" value="CoA-Trfase_fam_III"/>
</dbReference>
<keyword evidence="1" id="KW-0808">Transferase</keyword>
<sequence length="413" mass="45410">MNKETPHQLPLAGVRILDLTSAVVGPYATQTLADYGADVIKLEQQSGDIIRWISGHSPTPGMSGKFMHMNRNKRSICVNLKTERGKSAFMKLAAQSHIVIHNMRTDAMARLGISFSALSSVNPDLIYCNIVGFGSQGRYANRPAYDSILQGATALASLFAQNGKEPRYVPYVVVDRTAALMVANAIVVALYAQTRDPGPREIEVPMFESYATLVLSEHLYGESFDPPISSSGDKRLLDENARPVKTSDGYICITTNTDAQVLALFDAMGTPQFKSDSRFNRAINRIDHIAEFFSLRAQEMAKRSTQYWLERLTQYDIPCMPCHTISSLLSDPHIADVGLVQKQQHPTQGTIRYLNVPVRMTGFSPTLRHHAPHIGQHTRQILAEAGFGEDAILSMLQAGEAYQSDSHGSAAGS</sequence>
<protein>
    <submittedName>
        <fullName evidence="2">Carnitine dehydratase</fullName>
    </submittedName>
</protein>
<dbReference type="Pfam" id="PF02515">
    <property type="entry name" value="CoA_transf_3"/>
    <property type="match status" value="1"/>
</dbReference>
<evidence type="ECO:0000256" key="1">
    <source>
        <dbReference type="ARBA" id="ARBA00022679"/>
    </source>
</evidence>
<organism evidence="2 3">
    <name type="scientific">Advenella kashmirensis</name>
    <dbReference type="NCBI Taxonomy" id="310575"/>
    <lineage>
        <taxon>Bacteria</taxon>
        <taxon>Pseudomonadati</taxon>
        <taxon>Pseudomonadota</taxon>
        <taxon>Betaproteobacteria</taxon>
        <taxon>Burkholderiales</taxon>
        <taxon>Alcaligenaceae</taxon>
    </lineage>
</organism>
<dbReference type="SUPFAM" id="SSF89796">
    <property type="entry name" value="CoA-transferase family III (CaiB/BaiF)"/>
    <property type="match status" value="1"/>
</dbReference>
<gene>
    <name evidence="2" type="ORF">DD666_05165</name>
</gene>
<dbReference type="Gene3D" id="3.40.50.10540">
    <property type="entry name" value="Crotonobetainyl-coa:carnitine coa-transferase, domain 1"/>
    <property type="match status" value="1"/>
</dbReference>
<comment type="caution">
    <text evidence="2">The sequence shown here is derived from an EMBL/GenBank/DDBJ whole genome shotgun (WGS) entry which is preliminary data.</text>
</comment>